<dbReference type="RefSeq" id="WP_073270919.1">
    <property type="nucleotide sequence ID" value="NZ_FQTU01000011.1"/>
</dbReference>
<evidence type="ECO:0000313" key="3">
    <source>
        <dbReference type="EMBL" id="SHE98614.1"/>
    </source>
</evidence>
<dbReference type="InterPro" id="IPR050469">
    <property type="entry name" value="Diguanylate_Cyclase"/>
</dbReference>
<evidence type="ECO:0000256" key="1">
    <source>
        <dbReference type="SAM" id="Phobius"/>
    </source>
</evidence>
<sequence>MTATLPLLIINCLYFSFIFVFLIEKQISPIKVRSSAVLYDLFVFYAIFIFLLSWFPEYYSYPVFFLSSILIVKKEYEVSVFTSSLVSFIAVFVIGISFSLTDLVFSLMSDSELVSLIPEFALMGANGFLTFAFSLFLLGFMNRIFRSIYIDRQLPSRHEAGFNIIMTGTILAFGALEIFTELFPEIPDTYRAFKIFFSALLLMLTLSFVIMLRDFIYEKKSLEILKAQVELDPMTGTMSKNSGLKYMKALMKKAIEENNYITFGFIDMNNLKFINDRYGHQEGDRSIIETASIIKNNLRSSDIICRVGGDEFVIAFNGCRHAQAQDIMERIDNSLESISHALPYEISISTGLFEKEPYRKMLLEEIIRIVDEEMYVKKAEYKKKNKTKTR</sequence>
<dbReference type="OrthoDB" id="9804955at2"/>
<name>A0A1M4XYF4_9FIRM</name>
<protein>
    <submittedName>
        <fullName evidence="3">Diguanylate cyclase (GGDEF) domain-containing protein</fullName>
    </submittedName>
</protein>
<dbReference type="EMBL" id="FQTU01000011">
    <property type="protein sequence ID" value="SHE98614.1"/>
    <property type="molecule type" value="Genomic_DNA"/>
</dbReference>
<dbReference type="NCBIfam" id="TIGR00254">
    <property type="entry name" value="GGDEF"/>
    <property type="match status" value="1"/>
</dbReference>
<dbReference type="PANTHER" id="PTHR45138">
    <property type="entry name" value="REGULATORY COMPONENTS OF SENSORY TRANSDUCTION SYSTEM"/>
    <property type="match status" value="1"/>
</dbReference>
<evidence type="ECO:0000259" key="2">
    <source>
        <dbReference type="PROSITE" id="PS50887"/>
    </source>
</evidence>
<feature type="domain" description="GGDEF" evidence="2">
    <location>
        <begin position="259"/>
        <end position="390"/>
    </location>
</feature>
<feature type="transmembrane region" description="Helical" evidence="1">
    <location>
        <begin position="85"/>
        <end position="108"/>
    </location>
</feature>
<dbReference type="GO" id="GO:0052621">
    <property type="term" value="F:diguanylate cyclase activity"/>
    <property type="evidence" value="ECO:0007669"/>
    <property type="project" value="TreeGrafter"/>
</dbReference>
<gene>
    <name evidence="3" type="ORF">SAMN02746064_01632</name>
</gene>
<dbReference type="InterPro" id="IPR043128">
    <property type="entry name" value="Rev_trsase/Diguanyl_cyclase"/>
</dbReference>
<organism evidence="3 4">
    <name type="scientific">Alkalibacter saccharofermentans DSM 14828</name>
    <dbReference type="NCBI Taxonomy" id="1120975"/>
    <lineage>
        <taxon>Bacteria</taxon>
        <taxon>Bacillati</taxon>
        <taxon>Bacillota</taxon>
        <taxon>Clostridia</taxon>
        <taxon>Eubacteriales</taxon>
        <taxon>Eubacteriaceae</taxon>
        <taxon>Alkalibacter</taxon>
    </lineage>
</organism>
<dbReference type="STRING" id="1120975.SAMN02746064_01632"/>
<dbReference type="SMART" id="SM00267">
    <property type="entry name" value="GGDEF"/>
    <property type="match status" value="1"/>
</dbReference>
<keyword evidence="1" id="KW-1133">Transmembrane helix</keyword>
<feature type="transmembrane region" description="Helical" evidence="1">
    <location>
        <begin position="6"/>
        <end position="23"/>
    </location>
</feature>
<keyword evidence="1" id="KW-0472">Membrane</keyword>
<evidence type="ECO:0000313" key="4">
    <source>
        <dbReference type="Proteomes" id="UP000184251"/>
    </source>
</evidence>
<reference evidence="3 4" key="1">
    <citation type="submission" date="2016-11" db="EMBL/GenBank/DDBJ databases">
        <authorList>
            <person name="Jaros S."/>
            <person name="Januszkiewicz K."/>
            <person name="Wedrychowicz H."/>
        </authorList>
    </citation>
    <scope>NUCLEOTIDE SEQUENCE [LARGE SCALE GENOMIC DNA]</scope>
    <source>
        <strain evidence="3 4">DSM 14828</strain>
    </source>
</reference>
<dbReference type="Gene3D" id="3.30.70.270">
    <property type="match status" value="1"/>
</dbReference>
<dbReference type="SUPFAM" id="SSF55073">
    <property type="entry name" value="Nucleotide cyclase"/>
    <property type="match status" value="1"/>
</dbReference>
<dbReference type="Proteomes" id="UP000184251">
    <property type="component" value="Unassembled WGS sequence"/>
</dbReference>
<feature type="transmembrane region" description="Helical" evidence="1">
    <location>
        <begin position="192"/>
        <end position="212"/>
    </location>
</feature>
<dbReference type="PROSITE" id="PS50887">
    <property type="entry name" value="GGDEF"/>
    <property type="match status" value="1"/>
</dbReference>
<accession>A0A1M4XYF4</accession>
<feature type="transmembrane region" description="Helical" evidence="1">
    <location>
        <begin position="160"/>
        <end position="180"/>
    </location>
</feature>
<keyword evidence="4" id="KW-1185">Reference proteome</keyword>
<dbReference type="Pfam" id="PF00990">
    <property type="entry name" value="GGDEF"/>
    <property type="match status" value="1"/>
</dbReference>
<dbReference type="InterPro" id="IPR029787">
    <property type="entry name" value="Nucleotide_cyclase"/>
</dbReference>
<keyword evidence="1" id="KW-0812">Transmembrane</keyword>
<feature type="transmembrane region" description="Helical" evidence="1">
    <location>
        <begin position="120"/>
        <end position="140"/>
    </location>
</feature>
<dbReference type="CDD" id="cd01949">
    <property type="entry name" value="GGDEF"/>
    <property type="match status" value="1"/>
</dbReference>
<dbReference type="PANTHER" id="PTHR45138:SF9">
    <property type="entry name" value="DIGUANYLATE CYCLASE DGCM-RELATED"/>
    <property type="match status" value="1"/>
</dbReference>
<dbReference type="AlphaFoldDB" id="A0A1M4XYF4"/>
<dbReference type="InterPro" id="IPR000160">
    <property type="entry name" value="GGDEF_dom"/>
</dbReference>
<proteinExistence type="predicted"/>